<dbReference type="HOGENOM" id="CLU_1773715_0_0_0"/>
<dbReference type="Gene3D" id="3.40.1350.10">
    <property type="match status" value="1"/>
</dbReference>
<protein>
    <recommendedName>
        <fullName evidence="3">PD(D/E)XK endonuclease domain-containing protein</fullName>
    </recommendedName>
</protein>
<proteinExistence type="predicted"/>
<reference evidence="1 2" key="1">
    <citation type="journal article" date="2015" name="PeerJ">
        <title>First genomic representation of candidate bacterial phylum KSB3 points to enhanced environmental sensing as a trigger of wastewater bulking.</title>
        <authorList>
            <person name="Sekiguchi Y."/>
            <person name="Ohashi A."/>
            <person name="Parks D.H."/>
            <person name="Yamauchi T."/>
            <person name="Tyson G.W."/>
            <person name="Hugenholtz P."/>
        </authorList>
    </citation>
    <scope>NUCLEOTIDE SEQUENCE [LARGE SCALE GENOMIC DNA]</scope>
</reference>
<dbReference type="AlphaFoldDB" id="A0A0S6WBH0"/>
<keyword evidence="2" id="KW-1185">Reference proteome</keyword>
<dbReference type="InterPro" id="IPR011856">
    <property type="entry name" value="tRNA_endonuc-like_dom_sf"/>
</dbReference>
<accession>A0A0S6WBH0</accession>
<evidence type="ECO:0008006" key="3">
    <source>
        <dbReference type="Google" id="ProtNLM"/>
    </source>
</evidence>
<sequence>MGENSQNTNLASEYYVLSMLYRIGADAYLTLGNKKSVDIVVVKGGETLTIDVKGLKGTTNFPIDNVNKQDEKHYLIFVSFLNNIADPGCLPEVYIVPSQALALEHEEIGNQSLMYQNPKGNRRVVQLSRLRKTYKRYKDKWEYFVESPIVL</sequence>
<gene>
    <name evidence="1" type="ORF">U27_02341</name>
</gene>
<dbReference type="EMBL" id="DF820463">
    <property type="protein sequence ID" value="GAK55507.1"/>
    <property type="molecule type" value="Genomic_DNA"/>
</dbReference>
<dbReference type="STRING" id="1499967.U27_02341"/>
<evidence type="ECO:0000313" key="2">
    <source>
        <dbReference type="Proteomes" id="UP000030661"/>
    </source>
</evidence>
<dbReference type="Proteomes" id="UP000030661">
    <property type="component" value="Unassembled WGS sequence"/>
</dbReference>
<dbReference type="GO" id="GO:0003676">
    <property type="term" value="F:nucleic acid binding"/>
    <property type="evidence" value="ECO:0007669"/>
    <property type="project" value="InterPro"/>
</dbReference>
<organism evidence="1 2">
    <name type="scientific">Vecturithrix granuli</name>
    <dbReference type="NCBI Taxonomy" id="1499967"/>
    <lineage>
        <taxon>Bacteria</taxon>
        <taxon>Candidatus Moduliflexota</taxon>
        <taxon>Candidatus Vecturitrichia</taxon>
        <taxon>Candidatus Vecturitrichales</taxon>
        <taxon>Candidatus Vecturitrichaceae</taxon>
        <taxon>Candidatus Vecturithrix</taxon>
    </lineage>
</organism>
<evidence type="ECO:0000313" key="1">
    <source>
        <dbReference type="EMBL" id="GAK55507.1"/>
    </source>
</evidence>
<name>A0A0S6WBH0_VECG1</name>
<dbReference type="eggNOG" id="ENOG5033D7S">
    <property type="taxonomic scope" value="Bacteria"/>
</dbReference>